<keyword evidence="3" id="KW-0813">Transport</keyword>
<organism evidence="9 10">
    <name type="scientific">Candidatus Jorgensenbacteria bacterium GW2011_GWA2_45_9</name>
    <dbReference type="NCBI Taxonomy" id="1618663"/>
    <lineage>
        <taxon>Bacteria</taxon>
        <taxon>Candidatus Joergenseniibacteriota</taxon>
    </lineage>
</organism>
<dbReference type="Proteomes" id="UP000034727">
    <property type="component" value="Unassembled WGS sequence"/>
</dbReference>
<feature type="transmembrane region" description="Helical" evidence="8">
    <location>
        <begin position="305"/>
        <end position="329"/>
    </location>
</feature>
<evidence type="ECO:0000256" key="8">
    <source>
        <dbReference type="SAM" id="Phobius"/>
    </source>
</evidence>
<comment type="similarity">
    <text evidence="2">Belongs to the autoinducer-2 exporter (AI-2E) (TC 2.A.86) family.</text>
</comment>
<keyword evidence="4" id="KW-1003">Cell membrane</keyword>
<feature type="transmembrane region" description="Helical" evidence="8">
    <location>
        <begin position="260"/>
        <end position="285"/>
    </location>
</feature>
<dbReference type="EMBL" id="LCLJ01000007">
    <property type="protein sequence ID" value="KKU15567.1"/>
    <property type="molecule type" value="Genomic_DNA"/>
</dbReference>
<dbReference type="Pfam" id="PF01594">
    <property type="entry name" value="AI-2E_transport"/>
    <property type="match status" value="1"/>
</dbReference>
<evidence type="ECO:0000256" key="5">
    <source>
        <dbReference type="ARBA" id="ARBA00022692"/>
    </source>
</evidence>
<gene>
    <name evidence="9" type="ORF">UX22_C0007G0025</name>
</gene>
<keyword evidence="6 8" id="KW-1133">Transmembrane helix</keyword>
<comment type="subcellular location">
    <subcellularLocation>
        <location evidence="1">Cell membrane</location>
        <topology evidence="1">Multi-pass membrane protein</topology>
    </subcellularLocation>
</comment>
<comment type="caution">
    <text evidence="9">The sequence shown here is derived from an EMBL/GenBank/DDBJ whole genome shotgun (WGS) entry which is preliminary data.</text>
</comment>
<keyword evidence="5 8" id="KW-0812">Transmembrane</keyword>
<feature type="transmembrane region" description="Helical" evidence="8">
    <location>
        <begin position="143"/>
        <end position="162"/>
    </location>
</feature>
<evidence type="ECO:0000256" key="7">
    <source>
        <dbReference type="ARBA" id="ARBA00023136"/>
    </source>
</evidence>
<dbReference type="PANTHER" id="PTHR21716">
    <property type="entry name" value="TRANSMEMBRANE PROTEIN"/>
    <property type="match status" value="1"/>
</dbReference>
<feature type="transmembrane region" description="Helical" evidence="8">
    <location>
        <begin position="12"/>
        <end position="30"/>
    </location>
</feature>
<evidence type="ECO:0000313" key="10">
    <source>
        <dbReference type="Proteomes" id="UP000034727"/>
    </source>
</evidence>
<feature type="transmembrane region" description="Helical" evidence="8">
    <location>
        <begin position="225"/>
        <end position="253"/>
    </location>
</feature>
<protein>
    <submittedName>
        <fullName evidence="9">Putative permease</fullName>
    </submittedName>
</protein>
<feature type="transmembrane region" description="Helical" evidence="8">
    <location>
        <begin position="36"/>
        <end position="54"/>
    </location>
</feature>
<dbReference type="PANTHER" id="PTHR21716:SF53">
    <property type="entry name" value="PERMEASE PERM-RELATED"/>
    <property type="match status" value="1"/>
</dbReference>
<evidence type="ECO:0000256" key="2">
    <source>
        <dbReference type="ARBA" id="ARBA00009773"/>
    </source>
</evidence>
<dbReference type="GO" id="GO:0005886">
    <property type="term" value="C:plasma membrane"/>
    <property type="evidence" value="ECO:0007669"/>
    <property type="project" value="UniProtKB-SubCell"/>
</dbReference>
<evidence type="ECO:0000256" key="6">
    <source>
        <dbReference type="ARBA" id="ARBA00022989"/>
    </source>
</evidence>
<evidence type="ECO:0000256" key="3">
    <source>
        <dbReference type="ARBA" id="ARBA00022448"/>
    </source>
</evidence>
<evidence type="ECO:0000313" key="9">
    <source>
        <dbReference type="EMBL" id="KKU15567.1"/>
    </source>
</evidence>
<proteinExistence type="inferred from homology"/>
<sequence>MRNVTYIELSWHTLWKVCIFSAIIAVLYLSKDAIGVLFASVVISLGLDPIVSFLESKKVPRIIGTLILFITVFLAVAIGVYFIIPIIAVETSSFLEHFHEFMSSTFGFGFPDNIVDALTFSKDKIFSYFSLAGMSVAETISKFSITMAFVAATIIMTFYLSVEKDGTERLLKVVLPESYESPVLKVFGRFKTKIRRWMAAQASLSAVVGLLVWLGLWAIGVRYAFVIGMLAAVLEIVPVIGPVMVGVVAFLVAVSDSMMLGVYSVAFFFGVQQLENHILLPLIMGKGMKVHPVVVLMALLAGGKIAGFVGILLAVPIAVIIQEIFGYIAEKKNERTRPN</sequence>
<evidence type="ECO:0000256" key="1">
    <source>
        <dbReference type="ARBA" id="ARBA00004651"/>
    </source>
</evidence>
<dbReference type="GO" id="GO:0055085">
    <property type="term" value="P:transmembrane transport"/>
    <property type="evidence" value="ECO:0007669"/>
    <property type="project" value="TreeGrafter"/>
</dbReference>
<evidence type="ECO:0000256" key="4">
    <source>
        <dbReference type="ARBA" id="ARBA00022475"/>
    </source>
</evidence>
<dbReference type="AlphaFoldDB" id="A0A0G1N5K8"/>
<reference evidence="9 10" key="1">
    <citation type="journal article" date="2015" name="Nature">
        <title>rRNA introns, odd ribosomes, and small enigmatic genomes across a large radiation of phyla.</title>
        <authorList>
            <person name="Brown C.T."/>
            <person name="Hug L.A."/>
            <person name="Thomas B.C."/>
            <person name="Sharon I."/>
            <person name="Castelle C.J."/>
            <person name="Singh A."/>
            <person name="Wilkins M.J."/>
            <person name="Williams K.H."/>
            <person name="Banfield J.F."/>
        </authorList>
    </citation>
    <scope>NUCLEOTIDE SEQUENCE [LARGE SCALE GENOMIC DNA]</scope>
</reference>
<keyword evidence="7 8" id="KW-0472">Membrane</keyword>
<dbReference type="InterPro" id="IPR002549">
    <property type="entry name" value="AI-2E-like"/>
</dbReference>
<accession>A0A0G1N5K8</accession>
<feature type="transmembrane region" description="Helical" evidence="8">
    <location>
        <begin position="66"/>
        <end position="88"/>
    </location>
</feature>
<feature type="transmembrane region" description="Helical" evidence="8">
    <location>
        <begin position="197"/>
        <end position="219"/>
    </location>
</feature>
<name>A0A0G1N5K8_9BACT</name>